<gene>
    <name evidence="2" type="ORF">T4B_976</name>
</gene>
<feature type="compositionally biased region" description="Polar residues" evidence="1">
    <location>
        <begin position="72"/>
        <end position="81"/>
    </location>
</feature>
<accession>A0A0V1H793</accession>
<protein>
    <submittedName>
        <fullName evidence="2">Uncharacterized protein</fullName>
    </submittedName>
</protein>
<feature type="region of interest" description="Disordered" evidence="1">
    <location>
        <begin position="186"/>
        <end position="219"/>
    </location>
</feature>
<comment type="caution">
    <text evidence="2">The sequence shown here is derived from an EMBL/GenBank/DDBJ whole genome shotgun (WGS) entry which is preliminary data.</text>
</comment>
<sequence>MLPPPCLSAQPDIAPHLGMAYGSFQRKRLRRCLEGDSQPTAMSMTSLLAASLTPSSSKLSEKSRWRGPHSLTEVTGTSATNMEMRLDTCKQKKKMSVPARQDNQQDDRTTTNKSLVGMATKTARRWLQRIRVQRQVRKPREERTAPIEPTSPHAALSEYAKVIRNGVCFHTRKYSKKIEERFGNNLEEFGQPDSSSYVPKEDTSHEAAPPEPRRQESVEKEWTEWISLTDRRYGYKRNEPGDEDGYARMKVAMKSTESQRVKISVEWRHERSDGLVDFNWMPILRLEFTVLNYTPFELLMQNSALASYSLPQCPAVPDPFLTYQHVQNQDDCVYMLADLRCIDKKLHGEIFPMEERTRAKQRSNTTNVSPHITSTGKCARSLSGANFYTSLRLLFSLTLNLIGKRVRPILPLGKSRYGKVLQHNIYGTIRVTAAMCKRATSALQQGLPPLYEGYVYGAETATRNVRNEDQNGTTTSGNHVGAVVTSVAKLDMTFHPPLASLREGCGEVNVQRAFYLRPEPVPKQLERRDDLLAEGHASIHSHPDSEHPDKAGKDQQFKRRIIQHGEFQTSNGQNYLWSW</sequence>
<evidence type="ECO:0000256" key="1">
    <source>
        <dbReference type="SAM" id="MobiDB-lite"/>
    </source>
</evidence>
<evidence type="ECO:0000313" key="2">
    <source>
        <dbReference type="EMBL" id="KRZ06439.1"/>
    </source>
</evidence>
<reference evidence="2 3" key="1">
    <citation type="submission" date="2015-01" db="EMBL/GenBank/DDBJ databases">
        <title>Evolution of Trichinella species and genotypes.</title>
        <authorList>
            <person name="Korhonen P.K."/>
            <person name="Edoardo P."/>
            <person name="Giuseppe L.R."/>
            <person name="Gasser R.B."/>
        </authorList>
    </citation>
    <scope>NUCLEOTIDE SEQUENCE [LARGE SCALE GENOMIC DNA]</scope>
    <source>
        <strain evidence="2">ISS588</strain>
    </source>
</reference>
<evidence type="ECO:0000313" key="3">
    <source>
        <dbReference type="Proteomes" id="UP000054805"/>
    </source>
</evidence>
<name>A0A0V1H793_TRIPS</name>
<organism evidence="2 3">
    <name type="scientific">Trichinella pseudospiralis</name>
    <name type="common">Parasitic roundworm</name>
    <dbReference type="NCBI Taxonomy" id="6337"/>
    <lineage>
        <taxon>Eukaryota</taxon>
        <taxon>Metazoa</taxon>
        <taxon>Ecdysozoa</taxon>
        <taxon>Nematoda</taxon>
        <taxon>Enoplea</taxon>
        <taxon>Dorylaimia</taxon>
        <taxon>Trichinellida</taxon>
        <taxon>Trichinellidae</taxon>
        <taxon>Trichinella</taxon>
    </lineage>
</organism>
<dbReference type="AlphaFoldDB" id="A0A0V1H793"/>
<proteinExistence type="predicted"/>
<feature type="region of interest" description="Disordered" evidence="1">
    <location>
        <begin position="54"/>
        <end position="115"/>
    </location>
</feature>
<dbReference type="Proteomes" id="UP000054805">
    <property type="component" value="Unassembled WGS sequence"/>
</dbReference>
<keyword evidence="3" id="KW-1185">Reference proteome</keyword>
<dbReference type="EMBL" id="JYDS01000439">
    <property type="protein sequence ID" value="KRZ06439.1"/>
    <property type="molecule type" value="Genomic_DNA"/>
</dbReference>
<feature type="compositionally biased region" description="Polar residues" evidence="1">
    <location>
        <begin position="362"/>
        <end position="376"/>
    </location>
</feature>
<feature type="region of interest" description="Disordered" evidence="1">
    <location>
        <begin position="357"/>
        <end position="377"/>
    </location>
</feature>